<name>A0A085N4D9_9BILA</name>
<evidence type="ECO:0000313" key="3">
    <source>
        <dbReference type="Proteomes" id="UP000030764"/>
    </source>
</evidence>
<evidence type="ECO:0000313" key="2">
    <source>
        <dbReference type="EMBL" id="KFD64335.1"/>
    </source>
</evidence>
<dbReference type="Proteomes" id="UP000030764">
    <property type="component" value="Unassembled WGS sequence"/>
</dbReference>
<dbReference type="AlphaFoldDB" id="A0A085N4D9"/>
<dbReference type="Proteomes" id="UP000030758">
    <property type="component" value="Unassembled WGS sequence"/>
</dbReference>
<dbReference type="PANTHER" id="PTHR36520:SF4">
    <property type="entry name" value="DUF3421 DOMAIN-CONTAINING PROTEIN"/>
    <property type="match status" value="1"/>
</dbReference>
<dbReference type="OrthoDB" id="5911973at2759"/>
<dbReference type="EMBL" id="KL363276">
    <property type="protein sequence ID" value="KFD49185.1"/>
    <property type="molecule type" value="Genomic_DNA"/>
</dbReference>
<proteinExistence type="predicted"/>
<sequence>MTRFNHPFDHLAIKVQRTHEMICFSRSFILILLLQICNVRANQFEYALPPLAKFNPFAPATKPFPQRTGVELFPQFPLSHQFANGIERGGGGGLFMKANLNVPIPRWKAVWDIKGYLTSGTNAPWYSYGHLIRPVNMLRLKPSEIMRMMLDPAFQEARRMNPSPPVSVGRLPSDWNPVYCRPPICNPFVSTIGLGVQAQESVNYIIDGLLDFPIRTGPYGEGLRYPLTGTGYFGQFPPLFIYGQHLNSIDPFPRLARP</sequence>
<evidence type="ECO:0000313" key="1">
    <source>
        <dbReference type="EMBL" id="KFD49185.1"/>
    </source>
</evidence>
<dbReference type="PANTHER" id="PTHR36520">
    <property type="entry name" value="PROTEIN CBG13000-RELATED"/>
    <property type="match status" value="1"/>
</dbReference>
<reference evidence="2 3" key="1">
    <citation type="journal article" date="2014" name="Nat. Genet.">
        <title>Genome and transcriptome of the porcine whipworm Trichuris suis.</title>
        <authorList>
            <person name="Jex A.R."/>
            <person name="Nejsum P."/>
            <person name="Schwarz E.M."/>
            <person name="Hu L."/>
            <person name="Young N.D."/>
            <person name="Hall R.S."/>
            <person name="Korhonen P.K."/>
            <person name="Liao S."/>
            <person name="Thamsborg S."/>
            <person name="Xia J."/>
            <person name="Xu P."/>
            <person name="Wang S."/>
            <person name="Scheerlinck J.P."/>
            <person name="Hofmann A."/>
            <person name="Sternberg P.W."/>
            <person name="Wang J."/>
            <person name="Gasser R.B."/>
        </authorList>
    </citation>
    <scope>NUCLEOTIDE SEQUENCE [LARGE SCALE GENOMIC DNA]</scope>
    <source>
        <strain evidence="2">DCEP-RM93F</strain>
        <strain evidence="1">DCEP-RM93M</strain>
    </source>
</reference>
<organism evidence="2">
    <name type="scientific">Trichuris suis</name>
    <name type="common">pig whipworm</name>
    <dbReference type="NCBI Taxonomy" id="68888"/>
    <lineage>
        <taxon>Eukaryota</taxon>
        <taxon>Metazoa</taxon>
        <taxon>Ecdysozoa</taxon>
        <taxon>Nematoda</taxon>
        <taxon>Enoplea</taxon>
        <taxon>Dorylaimia</taxon>
        <taxon>Trichinellida</taxon>
        <taxon>Trichuridae</taxon>
        <taxon>Trichuris</taxon>
    </lineage>
</organism>
<dbReference type="EMBL" id="KL367557">
    <property type="protein sequence ID" value="KFD64335.1"/>
    <property type="molecule type" value="Genomic_DNA"/>
</dbReference>
<accession>A0A085N4D9</accession>
<protein>
    <submittedName>
        <fullName evidence="2">Uncharacterized protein</fullName>
    </submittedName>
</protein>
<keyword evidence="3" id="KW-1185">Reference proteome</keyword>
<gene>
    <name evidence="1" type="ORF">M513_09907</name>
    <name evidence="2" type="ORF">M514_09907</name>
</gene>